<dbReference type="Gene3D" id="3.40.630.30">
    <property type="match status" value="1"/>
</dbReference>
<dbReference type="CDD" id="cd04301">
    <property type="entry name" value="NAT_SF"/>
    <property type="match status" value="1"/>
</dbReference>
<dbReference type="GeneID" id="89973383"/>
<dbReference type="PROSITE" id="PS51186">
    <property type="entry name" value="GNAT"/>
    <property type="match status" value="1"/>
</dbReference>
<sequence>MPLEVRDGLAEDGTRFAEIEHYAYKDNPMSPILFPGPFPGDVLAKRAEGLVENKKTDPQVRWFKVVDTDTNEVIGWAQWEIIDGPKAVQSKDRTFGPGCNVEACEEYFGNIHKKRHELMDGKHYALLNLLQADPKHRRRGIGSLLIQQGLKLADELRIPAYLESSPMGHSLYQKHGFKDVDVFEMDPRFNYAEGADPRIWFMLRDVPVEA</sequence>
<reference evidence="2 3" key="1">
    <citation type="submission" date="2023-08" db="EMBL/GenBank/DDBJ databases">
        <title>Black Yeasts Isolated from many extreme environments.</title>
        <authorList>
            <person name="Coleine C."/>
            <person name="Stajich J.E."/>
            <person name="Selbmann L."/>
        </authorList>
    </citation>
    <scope>NUCLEOTIDE SEQUENCE [LARGE SCALE GENOMIC DNA]</scope>
    <source>
        <strain evidence="2 3">CCFEE 5792</strain>
    </source>
</reference>
<feature type="domain" description="N-acetyltransferase" evidence="1">
    <location>
        <begin position="17"/>
        <end position="207"/>
    </location>
</feature>
<dbReference type="Proteomes" id="UP001358417">
    <property type="component" value="Unassembled WGS sequence"/>
</dbReference>
<dbReference type="InterPro" id="IPR052523">
    <property type="entry name" value="Trichothecene_AcTrans"/>
</dbReference>
<evidence type="ECO:0000313" key="3">
    <source>
        <dbReference type="Proteomes" id="UP001358417"/>
    </source>
</evidence>
<keyword evidence="3" id="KW-1185">Reference proteome</keyword>
<organism evidence="2 3">
    <name type="scientific">Exophiala bonariae</name>
    <dbReference type="NCBI Taxonomy" id="1690606"/>
    <lineage>
        <taxon>Eukaryota</taxon>
        <taxon>Fungi</taxon>
        <taxon>Dikarya</taxon>
        <taxon>Ascomycota</taxon>
        <taxon>Pezizomycotina</taxon>
        <taxon>Eurotiomycetes</taxon>
        <taxon>Chaetothyriomycetidae</taxon>
        <taxon>Chaetothyriales</taxon>
        <taxon>Herpotrichiellaceae</taxon>
        <taxon>Exophiala</taxon>
    </lineage>
</organism>
<dbReference type="Pfam" id="PF13508">
    <property type="entry name" value="Acetyltransf_7"/>
    <property type="match status" value="1"/>
</dbReference>
<dbReference type="PANTHER" id="PTHR42791:SF14">
    <property type="entry name" value="N-ACETYLTRANSFERASE DOMAIN-CONTAINING PROTEIN"/>
    <property type="match status" value="1"/>
</dbReference>
<evidence type="ECO:0000259" key="1">
    <source>
        <dbReference type="PROSITE" id="PS51186"/>
    </source>
</evidence>
<comment type="caution">
    <text evidence="2">The sequence shown here is derived from an EMBL/GenBank/DDBJ whole genome shotgun (WGS) entry which is preliminary data.</text>
</comment>
<proteinExistence type="predicted"/>
<dbReference type="GO" id="GO:0016747">
    <property type="term" value="F:acyltransferase activity, transferring groups other than amino-acyl groups"/>
    <property type="evidence" value="ECO:0007669"/>
    <property type="project" value="InterPro"/>
</dbReference>
<protein>
    <recommendedName>
        <fullName evidence="1">N-acetyltransferase domain-containing protein</fullName>
    </recommendedName>
</protein>
<dbReference type="AlphaFoldDB" id="A0AAV9NPG6"/>
<dbReference type="InterPro" id="IPR016181">
    <property type="entry name" value="Acyl_CoA_acyltransferase"/>
</dbReference>
<gene>
    <name evidence="2" type="ORF">LTR84_005205</name>
</gene>
<name>A0AAV9NPG6_9EURO</name>
<dbReference type="EMBL" id="JAVRRD010000002">
    <property type="protein sequence ID" value="KAK5063129.1"/>
    <property type="molecule type" value="Genomic_DNA"/>
</dbReference>
<dbReference type="PANTHER" id="PTHR42791">
    <property type="entry name" value="GNAT FAMILY ACETYLTRANSFERASE"/>
    <property type="match status" value="1"/>
</dbReference>
<dbReference type="SUPFAM" id="SSF55729">
    <property type="entry name" value="Acyl-CoA N-acyltransferases (Nat)"/>
    <property type="match status" value="1"/>
</dbReference>
<evidence type="ECO:0000313" key="2">
    <source>
        <dbReference type="EMBL" id="KAK5063129.1"/>
    </source>
</evidence>
<accession>A0AAV9NPG6</accession>
<dbReference type="InterPro" id="IPR000182">
    <property type="entry name" value="GNAT_dom"/>
</dbReference>
<dbReference type="RefSeq" id="XP_064711401.1">
    <property type="nucleotide sequence ID" value="XM_064848777.1"/>
</dbReference>